<proteinExistence type="predicted"/>
<dbReference type="Proteomes" id="UP001054945">
    <property type="component" value="Unassembled WGS sequence"/>
</dbReference>
<comment type="caution">
    <text evidence="1">The sequence shown here is derived from an EMBL/GenBank/DDBJ whole genome shotgun (WGS) entry which is preliminary data.</text>
</comment>
<organism evidence="1 2">
    <name type="scientific">Caerostris extrusa</name>
    <name type="common">Bark spider</name>
    <name type="synonym">Caerostris bankana</name>
    <dbReference type="NCBI Taxonomy" id="172846"/>
    <lineage>
        <taxon>Eukaryota</taxon>
        <taxon>Metazoa</taxon>
        <taxon>Ecdysozoa</taxon>
        <taxon>Arthropoda</taxon>
        <taxon>Chelicerata</taxon>
        <taxon>Arachnida</taxon>
        <taxon>Araneae</taxon>
        <taxon>Araneomorphae</taxon>
        <taxon>Entelegynae</taxon>
        <taxon>Araneoidea</taxon>
        <taxon>Araneidae</taxon>
        <taxon>Caerostris</taxon>
    </lineage>
</organism>
<evidence type="ECO:0000313" key="1">
    <source>
        <dbReference type="EMBL" id="GIZ02389.1"/>
    </source>
</evidence>
<evidence type="ECO:0000313" key="2">
    <source>
        <dbReference type="Proteomes" id="UP001054945"/>
    </source>
</evidence>
<dbReference type="AlphaFoldDB" id="A0AAV4Y673"/>
<dbReference type="EMBL" id="BPLR01001450">
    <property type="protein sequence ID" value="GIZ02389.1"/>
    <property type="molecule type" value="Genomic_DNA"/>
</dbReference>
<keyword evidence="2" id="KW-1185">Reference proteome</keyword>
<protein>
    <submittedName>
        <fullName evidence="1">Uncharacterized protein</fullName>
    </submittedName>
</protein>
<accession>A0AAV4Y673</accession>
<gene>
    <name evidence="1" type="ORF">CEXT_25741</name>
</gene>
<name>A0AAV4Y673_CAEEX</name>
<reference evidence="1 2" key="1">
    <citation type="submission" date="2021-06" db="EMBL/GenBank/DDBJ databases">
        <title>Caerostris extrusa draft genome.</title>
        <authorList>
            <person name="Kono N."/>
            <person name="Arakawa K."/>
        </authorList>
    </citation>
    <scope>NUCLEOTIDE SEQUENCE [LARGE SCALE GENOMIC DNA]</scope>
</reference>
<sequence length="240" mass="27694">MLRMLAAPQSILPSHTDYCRHVLMRENADINDAELLLPWDIANNQSRRHNLDDFTRGCIITKTKCRRLKCNQYRSGVHGHHSTFSCARRAFQTARRGFRFINGCPRAIKTTDDRYIVVHVRRNRRLTAAEIPRHMQRTIGHVYHALLWTGSCPNVVYIHSDHTSGVKCFLQMRTDSGHLHIWRVKGTRIISSTSSKRTALGARIRDGIMLGSRIDRHILWRGPVIGDYYRRDSVASRASI</sequence>